<evidence type="ECO:0000256" key="5">
    <source>
        <dbReference type="PROSITE-ProRule" id="PRU01240"/>
    </source>
</evidence>
<dbReference type="PANTHER" id="PTHR43806">
    <property type="entry name" value="PEPTIDASE S8"/>
    <property type="match status" value="1"/>
</dbReference>
<dbReference type="InterPro" id="IPR034193">
    <property type="entry name" value="PCSK9_ProteinaseK-like"/>
</dbReference>
<dbReference type="PROSITE" id="PS00137">
    <property type="entry name" value="SUBTILASE_HIS"/>
    <property type="match status" value="1"/>
</dbReference>
<sequence>MNLKRHLTHQWKIGSFVGYAVEFWEAEECKRFWEVVNNGDEGDDEGRGKVVVEVGEEDVTVSVADVQGGAPWGLDRIDQPALPLSGDYDYPTQAGEGIDIYIVDTGIRTTHQDLAPRATFGTSTCRRCNGSETDDNGHGTHVAGIAAGTVYGAAKKANVIAVKCLDGRGRGPYSDLIDGLQWVAGRVGEGRRSVVNLSVQGDTSTVLNRAVAGLAELGVFVVSAAGNFGEPACQYSPAAITPTSSVISVGATDQYDELGDFSNTGECVSVLAPGVDITSLDYETDDGTRTLSGTSMAAPHG</sequence>
<gene>
    <name evidence="7" type="ORF">HK097_008346</name>
</gene>
<evidence type="ECO:0000313" key="8">
    <source>
        <dbReference type="Proteomes" id="UP001212841"/>
    </source>
</evidence>
<feature type="active site" description="Charge relay system" evidence="5">
    <location>
        <position position="138"/>
    </location>
</feature>
<dbReference type="InterPro" id="IPR036852">
    <property type="entry name" value="Peptidase_S8/S53_dom_sf"/>
</dbReference>
<keyword evidence="2 5" id="KW-0645">Protease</keyword>
<keyword evidence="4 5" id="KW-0720">Serine protease</keyword>
<dbReference type="InterPro" id="IPR022398">
    <property type="entry name" value="Peptidase_S8_His-AS"/>
</dbReference>
<dbReference type="EMBL" id="JADGJD010000488">
    <property type="protein sequence ID" value="KAJ3050650.1"/>
    <property type="molecule type" value="Genomic_DNA"/>
</dbReference>
<keyword evidence="8" id="KW-1185">Reference proteome</keyword>
<reference evidence="7" key="1">
    <citation type="submission" date="2020-05" db="EMBL/GenBank/DDBJ databases">
        <title>Phylogenomic resolution of chytrid fungi.</title>
        <authorList>
            <person name="Stajich J.E."/>
            <person name="Amses K."/>
            <person name="Simmons R."/>
            <person name="Seto K."/>
            <person name="Myers J."/>
            <person name="Bonds A."/>
            <person name="Quandt C.A."/>
            <person name="Barry K."/>
            <person name="Liu P."/>
            <person name="Grigoriev I."/>
            <person name="Longcore J.E."/>
            <person name="James T.Y."/>
        </authorList>
    </citation>
    <scope>NUCLEOTIDE SEQUENCE</scope>
    <source>
        <strain evidence="7">JEL0318</strain>
    </source>
</reference>
<dbReference type="InterPro" id="IPR000209">
    <property type="entry name" value="Peptidase_S8/S53_dom"/>
</dbReference>
<dbReference type="InterPro" id="IPR050131">
    <property type="entry name" value="Peptidase_S8_subtilisin-like"/>
</dbReference>
<protein>
    <recommendedName>
        <fullName evidence="6">Peptidase S8/S53 domain-containing protein</fullName>
    </recommendedName>
</protein>
<dbReference type="Gene3D" id="3.40.50.200">
    <property type="entry name" value="Peptidase S8/S53 domain"/>
    <property type="match status" value="1"/>
</dbReference>
<dbReference type="InterPro" id="IPR023827">
    <property type="entry name" value="Peptidase_S8_Asp-AS"/>
</dbReference>
<evidence type="ECO:0000256" key="3">
    <source>
        <dbReference type="ARBA" id="ARBA00022801"/>
    </source>
</evidence>
<keyword evidence="3 5" id="KW-0378">Hydrolase</keyword>
<dbReference type="PROSITE" id="PS00136">
    <property type="entry name" value="SUBTILASE_ASP"/>
    <property type="match status" value="1"/>
</dbReference>
<dbReference type="PRINTS" id="PR00723">
    <property type="entry name" value="SUBTILISIN"/>
</dbReference>
<dbReference type="AlphaFoldDB" id="A0AAD5SAG7"/>
<feature type="active site" description="Charge relay system" evidence="5">
    <location>
        <position position="295"/>
    </location>
</feature>
<feature type="domain" description="Peptidase S8/S53" evidence="6">
    <location>
        <begin position="95"/>
        <end position="300"/>
    </location>
</feature>
<organism evidence="7 8">
    <name type="scientific">Rhizophlyctis rosea</name>
    <dbReference type="NCBI Taxonomy" id="64517"/>
    <lineage>
        <taxon>Eukaryota</taxon>
        <taxon>Fungi</taxon>
        <taxon>Fungi incertae sedis</taxon>
        <taxon>Chytridiomycota</taxon>
        <taxon>Chytridiomycota incertae sedis</taxon>
        <taxon>Chytridiomycetes</taxon>
        <taxon>Rhizophlyctidales</taxon>
        <taxon>Rhizophlyctidaceae</taxon>
        <taxon>Rhizophlyctis</taxon>
    </lineage>
</organism>
<accession>A0AAD5SAG7</accession>
<name>A0AAD5SAG7_9FUNG</name>
<dbReference type="Pfam" id="PF00082">
    <property type="entry name" value="Peptidase_S8"/>
    <property type="match status" value="1"/>
</dbReference>
<feature type="active site" description="Charge relay system" evidence="5">
    <location>
        <position position="104"/>
    </location>
</feature>
<evidence type="ECO:0000313" key="7">
    <source>
        <dbReference type="EMBL" id="KAJ3050650.1"/>
    </source>
</evidence>
<dbReference type="SUPFAM" id="SSF52743">
    <property type="entry name" value="Subtilisin-like"/>
    <property type="match status" value="1"/>
</dbReference>
<dbReference type="CDD" id="cd04077">
    <property type="entry name" value="Peptidases_S8_PCSK9_ProteinaseK_like"/>
    <property type="match status" value="1"/>
</dbReference>
<evidence type="ECO:0000259" key="6">
    <source>
        <dbReference type="Pfam" id="PF00082"/>
    </source>
</evidence>
<dbReference type="PANTHER" id="PTHR43806:SF11">
    <property type="entry name" value="CEREVISIN-RELATED"/>
    <property type="match status" value="1"/>
</dbReference>
<evidence type="ECO:0000256" key="1">
    <source>
        <dbReference type="ARBA" id="ARBA00011073"/>
    </source>
</evidence>
<dbReference type="GO" id="GO:0006508">
    <property type="term" value="P:proteolysis"/>
    <property type="evidence" value="ECO:0007669"/>
    <property type="project" value="UniProtKB-KW"/>
</dbReference>
<dbReference type="Proteomes" id="UP001212841">
    <property type="component" value="Unassembled WGS sequence"/>
</dbReference>
<evidence type="ECO:0000256" key="4">
    <source>
        <dbReference type="ARBA" id="ARBA00022825"/>
    </source>
</evidence>
<dbReference type="InterPro" id="IPR015500">
    <property type="entry name" value="Peptidase_S8_subtilisin-rel"/>
</dbReference>
<dbReference type="GO" id="GO:0005615">
    <property type="term" value="C:extracellular space"/>
    <property type="evidence" value="ECO:0007669"/>
    <property type="project" value="TreeGrafter"/>
</dbReference>
<proteinExistence type="inferred from homology"/>
<comment type="caution">
    <text evidence="7">The sequence shown here is derived from an EMBL/GenBank/DDBJ whole genome shotgun (WGS) entry which is preliminary data.</text>
</comment>
<dbReference type="GO" id="GO:0004252">
    <property type="term" value="F:serine-type endopeptidase activity"/>
    <property type="evidence" value="ECO:0007669"/>
    <property type="project" value="UniProtKB-UniRule"/>
</dbReference>
<comment type="similarity">
    <text evidence="1 5">Belongs to the peptidase S8 family.</text>
</comment>
<dbReference type="PROSITE" id="PS51892">
    <property type="entry name" value="SUBTILASE"/>
    <property type="match status" value="1"/>
</dbReference>
<evidence type="ECO:0000256" key="2">
    <source>
        <dbReference type="ARBA" id="ARBA00022670"/>
    </source>
</evidence>